<reference evidence="5" key="1">
    <citation type="submission" date="2016-08" db="EMBL/GenBank/DDBJ databases">
        <authorList>
            <person name="Yan J."/>
        </authorList>
    </citation>
    <scope>NUCLEOTIDE SEQUENCE</scope>
    <source>
        <strain evidence="5">CSS-01s</strain>
    </source>
</reference>
<reference evidence="5" key="2">
    <citation type="journal article" date="2018" name="DNA Res.">
        <title>Comparative genome and transcriptome analyses reveal adaptations to opportunistic infections in woody plant degrading pathogens of Botryosphaeriaceae.</title>
        <authorList>
            <person name="Yan J.Y."/>
            <person name="Zhao W.S."/>
            <person name="Chen Z."/>
            <person name="Xing Q.K."/>
            <person name="Zhang W."/>
            <person name="Chethana K.W.T."/>
            <person name="Xue M.F."/>
            <person name="Xu J.P."/>
            <person name="Phillips A.J.L."/>
            <person name="Wang Y."/>
            <person name="Liu J.H."/>
            <person name="Liu M."/>
            <person name="Zhou Y."/>
            <person name="Jayawardena R.S."/>
            <person name="Manawasinghe I.S."/>
            <person name="Huang J.B."/>
            <person name="Qiao G.H."/>
            <person name="Fu C.Y."/>
            <person name="Guo F.F."/>
            <person name="Dissanayake A.J."/>
            <person name="Peng Y.L."/>
            <person name="Hyde K.D."/>
            <person name="Li X.H."/>
        </authorList>
    </citation>
    <scope>NUCLEOTIDE SEQUENCE</scope>
    <source>
        <strain evidence="5">CSS-01s</strain>
    </source>
</reference>
<evidence type="ECO:0000256" key="3">
    <source>
        <dbReference type="SAM" id="Phobius"/>
    </source>
</evidence>
<dbReference type="GO" id="GO:0003700">
    <property type="term" value="F:DNA-binding transcription factor activity"/>
    <property type="evidence" value="ECO:0007669"/>
    <property type="project" value="InterPro"/>
</dbReference>
<evidence type="ECO:0000256" key="1">
    <source>
        <dbReference type="ARBA" id="ARBA00023242"/>
    </source>
</evidence>
<keyword evidence="3" id="KW-0812">Transmembrane</keyword>
<evidence type="ECO:0000256" key="2">
    <source>
        <dbReference type="SAM" id="MobiDB-lite"/>
    </source>
</evidence>
<dbReference type="PANTHER" id="PTHR46910">
    <property type="entry name" value="TRANSCRIPTION FACTOR PDR1"/>
    <property type="match status" value="1"/>
</dbReference>
<dbReference type="Proteomes" id="UP000627934">
    <property type="component" value="Unassembled WGS sequence"/>
</dbReference>
<keyword evidence="1" id="KW-0539">Nucleus</keyword>
<dbReference type="GO" id="GO:0006351">
    <property type="term" value="P:DNA-templated transcription"/>
    <property type="evidence" value="ECO:0007669"/>
    <property type="project" value="InterPro"/>
</dbReference>
<feature type="domain" description="Xylanolytic transcriptional activator regulatory" evidence="4">
    <location>
        <begin position="820"/>
        <end position="893"/>
    </location>
</feature>
<proteinExistence type="predicted"/>
<feature type="transmembrane region" description="Helical" evidence="3">
    <location>
        <begin position="273"/>
        <end position="291"/>
    </location>
</feature>
<sequence>MPPGIAWPSSHALANISKRSAPAEFHQQWRNPSDIFSLLLIIGPDIIKAALAQQTGYLVTPAVFSFGWMAYAFNTLLSVFGDGRMTPSPDFPAQLISAKFSHVRENKSWVIGRLLRDLELSRAEAGLFETDNNEQNEPFKIEIFSIDQNATQGEIKRDLVWYSGFFVILIQIVVAIVPIITKRNWAPIIITGGGTLLALLQGAIPQWKKEKWAWARKGGDTVSITQGNGSRYVMVILGEEHPLTQGSGRYKAPNLEMLAAGSQRLKVSLISRASSVMLAVLWVILLISVTGLEEDTWYLMAVGLLGMIHSIYVAGAARDSSALGIHLVKEKIIETNKVAEALQRLEAKFPLVGSSLIPTFFPGGMWIPTEQEGFWDCAAQRLGSDDARARPASGCGPKRGMRSRPCGRLVIPLAYSPMRIPFKALTSTHEVVIESQPPSPSHVFQSFRSKHKPATLRSSLKHNWLWTPQKPVTTLAPTNFSHSRAPTIPTTATPAATPHQNRPLTSPPSSASRSITPRSSYPPSRHDPSLYSELYLETLQNRIRELESQSTLPDSTPSNDTEIFQAAQYSGPSSKSYGAVPSDQHWNDLSEQHSPAPETIIAPLASASAQSVPCTTTTFENDNIVNSLVSSEPQIKTKKNGKARYLGHSSTLCFSQTVKNLLHTSTTPSAAATPTLERDDTSYQTACPPIRLSLAHIDLPPLDFAEYLATTVCFYAEPLYHLFDKSAFLARLHRFYDARASGTHEQPELWHIQMLLVFAFGKSVLAREQFAYGPAGSSYFARALEALPDVRRLNDEPVLAVEIACLVTLFMHAADMLQEAYVYIGQARRMCVLQQLNKVVEDEAQRPADYERRRRLWWTVYCIDRKSAALLGTPSVMRDDDVCMAVPRMGAADFGMQRKFAIHIALSSQLGKILDVIYGCRGQRGRHFVQEVQAILSNLADTSKELAEHLRLELQRPIDIIPRKAATLHLLLHQCVILAVRPVLYSLLKVRLSSPAAASAFSNPVNALLKICVESSISTLKILVVLKFQTQCDLFLPYDVEALFSAASALIITDILQPPTAKAEPLWDLPQVQALLDEFISRGIVPAKSFKADLNELLQLQEKVRMQRGVDSTTPAATHGRVADPGASPLHHGGAAPDSAAAEQRDRELRARDDEDAIWAWIADDDGSVGAIHPDTITSAIDSLNYTNEFEMPDEAGFLTEDWMWSFESDLG</sequence>
<evidence type="ECO:0000313" key="5">
    <source>
        <dbReference type="EMBL" id="KAF9630945.1"/>
    </source>
</evidence>
<feature type="region of interest" description="Disordered" evidence="2">
    <location>
        <begin position="476"/>
        <end position="529"/>
    </location>
</feature>
<dbReference type="EMBL" id="MDYX01000046">
    <property type="protein sequence ID" value="KAF9630945.1"/>
    <property type="molecule type" value="Genomic_DNA"/>
</dbReference>
<dbReference type="SMART" id="SM00906">
    <property type="entry name" value="Fungal_trans"/>
    <property type="match status" value="1"/>
</dbReference>
<evidence type="ECO:0000313" key="6">
    <source>
        <dbReference type="Proteomes" id="UP000627934"/>
    </source>
</evidence>
<feature type="transmembrane region" description="Helical" evidence="3">
    <location>
        <begin position="159"/>
        <end position="179"/>
    </location>
</feature>
<feature type="compositionally biased region" description="Low complexity" evidence="2">
    <location>
        <begin position="485"/>
        <end position="519"/>
    </location>
</feature>
<dbReference type="InterPro" id="IPR007219">
    <property type="entry name" value="XnlR_reg_dom"/>
</dbReference>
<feature type="transmembrane region" description="Helical" evidence="3">
    <location>
        <begin position="185"/>
        <end position="204"/>
    </location>
</feature>
<keyword evidence="3" id="KW-0472">Membrane</keyword>
<comment type="caution">
    <text evidence="5">The sequence shown here is derived from an EMBL/GenBank/DDBJ whole genome shotgun (WGS) entry which is preliminary data.</text>
</comment>
<dbReference type="GO" id="GO:0003677">
    <property type="term" value="F:DNA binding"/>
    <property type="evidence" value="ECO:0007669"/>
    <property type="project" value="InterPro"/>
</dbReference>
<gene>
    <name evidence="5" type="ORF">BFW01_g1816</name>
</gene>
<dbReference type="CDD" id="cd12148">
    <property type="entry name" value="fungal_TF_MHR"/>
    <property type="match status" value="1"/>
</dbReference>
<dbReference type="InterPro" id="IPR050987">
    <property type="entry name" value="AtrR-like"/>
</dbReference>
<name>A0A8H7ISK6_9PEZI</name>
<accession>A0A8H7ISK6</accession>
<dbReference type="AlphaFoldDB" id="A0A8H7ISK6"/>
<feature type="transmembrane region" description="Helical" evidence="3">
    <location>
        <begin position="58"/>
        <end position="80"/>
    </location>
</feature>
<keyword evidence="3" id="KW-1133">Transmembrane helix</keyword>
<dbReference type="Pfam" id="PF04082">
    <property type="entry name" value="Fungal_trans"/>
    <property type="match status" value="1"/>
</dbReference>
<feature type="region of interest" description="Disordered" evidence="2">
    <location>
        <begin position="1108"/>
        <end position="1150"/>
    </location>
</feature>
<evidence type="ECO:0000259" key="4">
    <source>
        <dbReference type="SMART" id="SM00906"/>
    </source>
</evidence>
<organism evidence="5 6">
    <name type="scientific">Lasiodiplodia theobromae</name>
    <dbReference type="NCBI Taxonomy" id="45133"/>
    <lineage>
        <taxon>Eukaryota</taxon>
        <taxon>Fungi</taxon>
        <taxon>Dikarya</taxon>
        <taxon>Ascomycota</taxon>
        <taxon>Pezizomycotina</taxon>
        <taxon>Dothideomycetes</taxon>
        <taxon>Dothideomycetes incertae sedis</taxon>
        <taxon>Botryosphaeriales</taxon>
        <taxon>Botryosphaeriaceae</taxon>
        <taxon>Lasiodiplodia</taxon>
    </lineage>
</organism>
<dbReference type="PANTHER" id="PTHR46910:SF32">
    <property type="entry name" value="TRANSCRIPTION FACTOR DOMAIN-CONTAINING PROTEIN-RELATED"/>
    <property type="match status" value="1"/>
</dbReference>
<protein>
    <recommendedName>
        <fullName evidence="4">Xylanolytic transcriptional activator regulatory domain-containing protein</fullName>
    </recommendedName>
</protein>
<dbReference type="GO" id="GO:0008270">
    <property type="term" value="F:zinc ion binding"/>
    <property type="evidence" value="ECO:0007669"/>
    <property type="project" value="InterPro"/>
</dbReference>